<dbReference type="InterPro" id="IPR016154">
    <property type="entry name" value="Heat_shock_Hsp33_C"/>
</dbReference>
<dbReference type="AlphaFoldDB" id="A0A2Z2NQG9"/>
<comment type="function">
    <text evidence="6">Redox regulated molecular chaperone. Protects both thermally unfolding and oxidatively damaged proteins from irreversible aggregation. Plays an important role in the bacterial defense system toward oxidative stress.</text>
</comment>
<dbReference type="GO" id="GO:0051082">
    <property type="term" value="F:unfolded protein binding"/>
    <property type="evidence" value="ECO:0007669"/>
    <property type="project" value="UniProtKB-UniRule"/>
</dbReference>
<reference evidence="7 8" key="1">
    <citation type="submission" date="2016-12" db="EMBL/GenBank/DDBJ databases">
        <authorList>
            <person name="Song W.-J."/>
            <person name="Kurnit D.M."/>
        </authorList>
    </citation>
    <scope>NUCLEOTIDE SEQUENCE [LARGE SCALE GENOMIC DNA]</scope>
    <source>
        <strain evidence="7 8">IMCC3135</strain>
    </source>
</reference>
<dbReference type="GO" id="GO:0042026">
    <property type="term" value="P:protein refolding"/>
    <property type="evidence" value="ECO:0007669"/>
    <property type="project" value="TreeGrafter"/>
</dbReference>
<keyword evidence="4 6" id="KW-0143">Chaperone</keyword>
<dbReference type="PANTHER" id="PTHR30111:SF1">
    <property type="entry name" value="33 KDA CHAPERONIN"/>
    <property type="match status" value="1"/>
</dbReference>
<proteinExistence type="inferred from homology"/>
<dbReference type="Pfam" id="PF01430">
    <property type="entry name" value="HSP33"/>
    <property type="match status" value="1"/>
</dbReference>
<dbReference type="HAMAP" id="MF_00117">
    <property type="entry name" value="HslO"/>
    <property type="match status" value="1"/>
</dbReference>
<dbReference type="InterPro" id="IPR000397">
    <property type="entry name" value="Heat_shock_Hsp33"/>
</dbReference>
<dbReference type="Gene3D" id="1.10.287.480">
    <property type="entry name" value="helix hairpin bin"/>
    <property type="match status" value="1"/>
</dbReference>
<keyword evidence="2 6" id="KW-0862">Zinc</keyword>
<gene>
    <name evidence="6 7" type="primary">hslO</name>
    <name evidence="7" type="ORF">IMCC3135_10635</name>
</gene>
<evidence type="ECO:0000313" key="8">
    <source>
        <dbReference type="Proteomes" id="UP000250079"/>
    </source>
</evidence>
<dbReference type="GO" id="GO:0044183">
    <property type="term" value="F:protein folding chaperone"/>
    <property type="evidence" value="ECO:0007669"/>
    <property type="project" value="TreeGrafter"/>
</dbReference>
<accession>A0A2Z2NQG9</accession>
<dbReference type="KEGG" id="gai:IMCC3135_10635"/>
<keyword evidence="5 6" id="KW-0676">Redox-active center</keyword>
<evidence type="ECO:0000313" key="7">
    <source>
        <dbReference type="EMBL" id="ASJ72221.1"/>
    </source>
</evidence>
<comment type="similarity">
    <text evidence="6">Belongs to the HSP33 family.</text>
</comment>
<keyword evidence="1 6" id="KW-0963">Cytoplasm</keyword>
<dbReference type="OrthoDB" id="9793753at2"/>
<dbReference type="NCBIfam" id="NF001033">
    <property type="entry name" value="PRK00114.1"/>
    <property type="match status" value="1"/>
</dbReference>
<dbReference type="PANTHER" id="PTHR30111">
    <property type="entry name" value="33 KDA CHAPERONIN"/>
    <property type="match status" value="1"/>
</dbReference>
<dbReference type="SUPFAM" id="SSF118352">
    <property type="entry name" value="HSP33 redox switch-like"/>
    <property type="match status" value="1"/>
</dbReference>
<evidence type="ECO:0000256" key="3">
    <source>
        <dbReference type="ARBA" id="ARBA00023157"/>
    </source>
</evidence>
<evidence type="ECO:0000256" key="5">
    <source>
        <dbReference type="ARBA" id="ARBA00023284"/>
    </source>
</evidence>
<name>A0A2Z2NQG9_9GAMM</name>
<keyword evidence="8" id="KW-1185">Reference proteome</keyword>
<feature type="disulfide bond" description="Redox-active" evidence="6">
    <location>
        <begin position="232"/>
        <end position="234"/>
    </location>
</feature>
<dbReference type="PIRSF" id="PIRSF005261">
    <property type="entry name" value="Heat_shock_Hsp33"/>
    <property type="match status" value="1"/>
</dbReference>
<dbReference type="Proteomes" id="UP000250079">
    <property type="component" value="Chromosome"/>
</dbReference>
<dbReference type="Gene3D" id="3.55.30.10">
    <property type="entry name" value="Hsp33 domain"/>
    <property type="match status" value="1"/>
</dbReference>
<organism evidence="7 8">
    <name type="scientific">Granulosicoccus antarcticus IMCC3135</name>
    <dbReference type="NCBI Taxonomy" id="1192854"/>
    <lineage>
        <taxon>Bacteria</taxon>
        <taxon>Pseudomonadati</taxon>
        <taxon>Pseudomonadota</taxon>
        <taxon>Gammaproteobacteria</taxon>
        <taxon>Chromatiales</taxon>
        <taxon>Granulosicoccaceae</taxon>
        <taxon>Granulosicoccus</taxon>
    </lineage>
</organism>
<comment type="PTM">
    <text evidence="6">Under oxidizing conditions two disulfide bonds are formed involving the reactive cysteines. Under reducing conditions zinc is bound to the reactive cysteines and the protein is inactive.</text>
</comment>
<feature type="disulfide bond" description="Redox-active" evidence="6">
    <location>
        <begin position="265"/>
        <end position="268"/>
    </location>
</feature>
<dbReference type="EMBL" id="CP018632">
    <property type="protein sequence ID" value="ASJ72221.1"/>
    <property type="molecule type" value="Genomic_DNA"/>
</dbReference>
<dbReference type="RefSeq" id="WP_088917558.1">
    <property type="nucleotide sequence ID" value="NZ_CP018632.1"/>
</dbReference>
<keyword evidence="3 6" id="KW-1015">Disulfide bond</keyword>
<dbReference type="SUPFAM" id="SSF64397">
    <property type="entry name" value="Hsp33 domain"/>
    <property type="match status" value="1"/>
</dbReference>
<comment type="subcellular location">
    <subcellularLocation>
        <location evidence="6">Cytoplasm</location>
    </subcellularLocation>
</comment>
<dbReference type="GO" id="GO:0005737">
    <property type="term" value="C:cytoplasm"/>
    <property type="evidence" value="ECO:0007669"/>
    <property type="project" value="UniProtKB-SubCell"/>
</dbReference>
<dbReference type="Gene3D" id="3.90.1280.10">
    <property type="entry name" value="HSP33 redox switch-like"/>
    <property type="match status" value="1"/>
</dbReference>
<evidence type="ECO:0000256" key="1">
    <source>
        <dbReference type="ARBA" id="ARBA00022490"/>
    </source>
</evidence>
<dbReference type="InterPro" id="IPR016153">
    <property type="entry name" value="Heat_shock_Hsp33_N"/>
</dbReference>
<evidence type="ECO:0000256" key="2">
    <source>
        <dbReference type="ARBA" id="ARBA00022833"/>
    </source>
</evidence>
<dbReference type="InterPro" id="IPR023212">
    <property type="entry name" value="Hsp33_helix_hairpin_bin_dom_sf"/>
</dbReference>
<evidence type="ECO:0000256" key="4">
    <source>
        <dbReference type="ARBA" id="ARBA00023186"/>
    </source>
</evidence>
<dbReference type="CDD" id="cd00498">
    <property type="entry name" value="Hsp33"/>
    <property type="match status" value="1"/>
</dbReference>
<protein>
    <recommendedName>
        <fullName evidence="6">33 kDa chaperonin</fullName>
    </recommendedName>
    <alternativeName>
        <fullName evidence="6">Heat shock protein 33 homolog</fullName>
        <shortName evidence="6">HSP33</shortName>
    </alternativeName>
</protein>
<evidence type="ECO:0000256" key="6">
    <source>
        <dbReference type="HAMAP-Rule" id="MF_00117"/>
    </source>
</evidence>
<sequence>MRNQDTQQKFMVDTCDVRGHIVQMDDTWRNAIARVDYPAPIRQVLGEAFAAAALLASTIKFDGKLTLQVRGEGPVYLLVVQVTDDGSLRGLARWHEDQELADASLETLFGSNARMIVTIEAKRNAESYQGIVPLESDNLAGALQAYFRTSEQLPTRLFLAVNESSAVGVLIQKLPTDERQAHDSDGWQRAAVLCETLTDEELCTEGSEVLLHRIFHEEQVRVFEPEPVRFHCSCSRERTDGMLAGLGKTEVHSILEEQGKVEIICEFCDAVYNYDKVDVAALFKGVATEVIAPLADDDGSEVTRH</sequence>